<feature type="non-terminal residue" evidence="2">
    <location>
        <position position="1"/>
    </location>
</feature>
<evidence type="ECO:0000256" key="1">
    <source>
        <dbReference type="SAM" id="MobiDB-lite"/>
    </source>
</evidence>
<feature type="region of interest" description="Disordered" evidence="1">
    <location>
        <begin position="22"/>
        <end position="45"/>
    </location>
</feature>
<accession>A0A9W8HWL2</accession>
<feature type="region of interest" description="Disordered" evidence="1">
    <location>
        <begin position="58"/>
        <end position="106"/>
    </location>
</feature>
<proteinExistence type="predicted"/>
<keyword evidence="3" id="KW-1185">Reference proteome</keyword>
<name>A0A9W8HWL2_9FUNG</name>
<dbReference type="AlphaFoldDB" id="A0A9W8HWL2"/>
<feature type="compositionally biased region" description="Low complexity" evidence="1">
    <location>
        <begin position="318"/>
        <end position="338"/>
    </location>
</feature>
<gene>
    <name evidence="2" type="ORF">H4R20_005507</name>
</gene>
<sequence>RQTDELQKQMAVLKTQQEQMLKMQQMASQARSMQNSAPVLSAAPSAVNTAMSAASGMPVLQQSQQGSLASRLPPPLVPTSVSKPQISQQQQQPQQQQQQQLFGSANPLSPVGAFAAAQGISNIPAASSSTTRLTPMANGGVFSNHALAGSTPNLGSLNKPMLGASNFANAQSAAQNISNFGSLNQSSTQLMPQQRQQLMAPQQQFVPQQQQLMQPQQLPMGNMSLVNQNQNQGQSRYDLFKSINPQAPGIFTGQQPQQSVMANPQFSAASAMAPTLAANGLMQPSAQHSTGPTGIFAMPNPTVSQPSAMFGNGTAGFQQHIQPQQLQQQQQQQPQQQQMFSTGQAGAFGGQQMQWR</sequence>
<feature type="region of interest" description="Disordered" evidence="1">
    <location>
        <begin position="299"/>
        <end position="356"/>
    </location>
</feature>
<dbReference type="OrthoDB" id="5597516at2759"/>
<reference evidence="2" key="1">
    <citation type="submission" date="2022-07" db="EMBL/GenBank/DDBJ databases">
        <title>Phylogenomic reconstructions and comparative analyses of Kickxellomycotina fungi.</title>
        <authorList>
            <person name="Reynolds N.K."/>
            <person name="Stajich J.E."/>
            <person name="Barry K."/>
            <person name="Grigoriev I.V."/>
            <person name="Crous P."/>
            <person name="Smith M.E."/>
        </authorList>
    </citation>
    <scope>NUCLEOTIDE SEQUENCE</scope>
    <source>
        <strain evidence="2">NRRL 1565</strain>
    </source>
</reference>
<comment type="caution">
    <text evidence="2">The sequence shown here is derived from an EMBL/GenBank/DDBJ whole genome shotgun (WGS) entry which is preliminary data.</text>
</comment>
<feature type="compositionally biased region" description="Low complexity" evidence="1">
    <location>
        <begin position="23"/>
        <end position="45"/>
    </location>
</feature>
<protein>
    <submittedName>
        <fullName evidence="2">Uncharacterized protein</fullName>
    </submittedName>
</protein>
<feature type="compositionally biased region" description="Low complexity" evidence="1">
    <location>
        <begin position="88"/>
        <end position="100"/>
    </location>
</feature>
<dbReference type="Proteomes" id="UP001140094">
    <property type="component" value="Unassembled WGS sequence"/>
</dbReference>
<evidence type="ECO:0000313" key="2">
    <source>
        <dbReference type="EMBL" id="KAJ2796522.1"/>
    </source>
</evidence>
<dbReference type="EMBL" id="JANBUO010001873">
    <property type="protein sequence ID" value="KAJ2796522.1"/>
    <property type="molecule type" value="Genomic_DNA"/>
</dbReference>
<organism evidence="2 3">
    <name type="scientific">Coemansia guatemalensis</name>
    <dbReference type="NCBI Taxonomy" id="2761395"/>
    <lineage>
        <taxon>Eukaryota</taxon>
        <taxon>Fungi</taxon>
        <taxon>Fungi incertae sedis</taxon>
        <taxon>Zoopagomycota</taxon>
        <taxon>Kickxellomycotina</taxon>
        <taxon>Kickxellomycetes</taxon>
        <taxon>Kickxellales</taxon>
        <taxon>Kickxellaceae</taxon>
        <taxon>Coemansia</taxon>
    </lineage>
</organism>
<evidence type="ECO:0000313" key="3">
    <source>
        <dbReference type="Proteomes" id="UP001140094"/>
    </source>
</evidence>